<dbReference type="eggNOG" id="COG0640">
    <property type="taxonomic scope" value="Bacteria"/>
</dbReference>
<dbReference type="InterPro" id="IPR001845">
    <property type="entry name" value="HTH_ArsR_DNA-bd_dom"/>
</dbReference>
<gene>
    <name evidence="2" type="ordered locus">Awo_c22480</name>
</gene>
<dbReference type="EMBL" id="CP002987">
    <property type="protein sequence ID" value="AFA49022.1"/>
    <property type="molecule type" value="Genomic_DNA"/>
</dbReference>
<dbReference type="Gene3D" id="1.10.10.10">
    <property type="entry name" value="Winged helix-like DNA-binding domain superfamily/Winged helix DNA-binding domain"/>
    <property type="match status" value="1"/>
</dbReference>
<keyword evidence="3" id="KW-1185">Reference proteome</keyword>
<proteinExistence type="predicted"/>
<evidence type="ECO:0000259" key="1">
    <source>
        <dbReference type="PROSITE" id="PS50987"/>
    </source>
</evidence>
<sequence length="92" mass="10699">MCELSDILEISQPNISKNLSKLRDQDLVSSEKNDKFVLYKLKTGNDVLKREVNDILENLENYPQLMADQKRKSDNEKLLAPCCMRVKKKTIE</sequence>
<dbReference type="InterPro" id="IPR011991">
    <property type="entry name" value="ArsR-like_HTH"/>
</dbReference>
<dbReference type="KEGG" id="awo:Awo_c22480"/>
<dbReference type="HOGENOM" id="CLU_097806_3_1_9"/>
<reference evidence="3" key="1">
    <citation type="submission" date="2011-07" db="EMBL/GenBank/DDBJ databases">
        <title>Complete genome sequence of Acetobacterium woodii.</title>
        <authorList>
            <person name="Poehlein A."/>
            <person name="Schmidt S."/>
            <person name="Kaster A.-K."/>
            <person name="Goenrich M."/>
            <person name="Vollmers J."/>
            <person name="Thuermer A."/>
            <person name="Gottschalk G."/>
            <person name="Thauer R.K."/>
            <person name="Daniel R."/>
            <person name="Mueller V."/>
        </authorList>
    </citation>
    <scope>NUCLEOTIDE SEQUENCE [LARGE SCALE GENOMIC DNA]</scope>
    <source>
        <strain evidence="3">ATCC 29683 / DSM 1030 / JCM 2381 / KCTC 1655 / WB1</strain>
    </source>
</reference>
<dbReference type="GO" id="GO:0003700">
    <property type="term" value="F:DNA-binding transcription factor activity"/>
    <property type="evidence" value="ECO:0007669"/>
    <property type="project" value="InterPro"/>
</dbReference>
<dbReference type="PROSITE" id="PS50987">
    <property type="entry name" value="HTH_ARSR_2"/>
    <property type="match status" value="1"/>
</dbReference>
<dbReference type="Pfam" id="PF01022">
    <property type="entry name" value="HTH_5"/>
    <property type="match status" value="1"/>
</dbReference>
<reference evidence="2 3" key="2">
    <citation type="journal article" date="2012" name="PLoS ONE">
        <title>An ancient pathway combining carbon dioxide fixation with the generation and utilization of a sodium ion gradient for ATP synthesis.</title>
        <authorList>
            <person name="Poehlein A."/>
            <person name="Schmidt S."/>
            <person name="Kaster A.K."/>
            <person name="Goenrich M."/>
            <person name="Vollmers J."/>
            <person name="Thurmer A."/>
            <person name="Bertsch J."/>
            <person name="Schuchmann K."/>
            <person name="Voigt B."/>
            <person name="Hecker M."/>
            <person name="Daniel R."/>
            <person name="Thauer R.K."/>
            <person name="Gottschalk G."/>
            <person name="Muller V."/>
        </authorList>
    </citation>
    <scope>NUCLEOTIDE SEQUENCE [LARGE SCALE GENOMIC DNA]</scope>
    <source>
        <strain evidence="3">ATCC 29683 / DSM 1030 / JCM 2381 / KCTC 1655 / WB1</strain>
    </source>
</reference>
<dbReference type="AlphaFoldDB" id="H6LC74"/>
<name>H6LC74_ACEWD</name>
<feature type="domain" description="HTH arsR-type" evidence="1">
    <location>
        <begin position="1"/>
        <end position="67"/>
    </location>
</feature>
<dbReference type="CDD" id="cd00090">
    <property type="entry name" value="HTH_ARSR"/>
    <property type="match status" value="1"/>
</dbReference>
<evidence type="ECO:0000313" key="3">
    <source>
        <dbReference type="Proteomes" id="UP000007177"/>
    </source>
</evidence>
<dbReference type="SUPFAM" id="SSF46785">
    <property type="entry name" value="Winged helix' DNA-binding domain"/>
    <property type="match status" value="1"/>
</dbReference>
<accession>H6LC74</accession>
<dbReference type="InterPro" id="IPR036388">
    <property type="entry name" value="WH-like_DNA-bd_sf"/>
</dbReference>
<dbReference type="STRING" id="931626.Awo_c22480"/>
<organism evidence="2 3">
    <name type="scientific">Acetobacterium woodii (strain ATCC 29683 / DSM 1030 / JCM 2381 / KCTC 1655 / WB1)</name>
    <dbReference type="NCBI Taxonomy" id="931626"/>
    <lineage>
        <taxon>Bacteria</taxon>
        <taxon>Bacillati</taxon>
        <taxon>Bacillota</taxon>
        <taxon>Clostridia</taxon>
        <taxon>Eubacteriales</taxon>
        <taxon>Eubacteriaceae</taxon>
        <taxon>Acetobacterium</taxon>
    </lineage>
</organism>
<protein>
    <submittedName>
        <fullName evidence="2">Transcriptional regulator ArsR family</fullName>
    </submittedName>
</protein>
<evidence type="ECO:0000313" key="2">
    <source>
        <dbReference type="EMBL" id="AFA49022.1"/>
    </source>
</evidence>
<dbReference type="InterPro" id="IPR036390">
    <property type="entry name" value="WH_DNA-bd_sf"/>
</dbReference>
<dbReference type="Proteomes" id="UP000007177">
    <property type="component" value="Chromosome"/>
</dbReference>